<organism evidence="1 2">
    <name type="scientific">Rhodovulum iodosum</name>
    <dbReference type="NCBI Taxonomy" id="68291"/>
    <lineage>
        <taxon>Bacteria</taxon>
        <taxon>Pseudomonadati</taxon>
        <taxon>Pseudomonadota</taxon>
        <taxon>Alphaproteobacteria</taxon>
        <taxon>Rhodobacterales</taxon>
        <taxon>Paracoccaceae</taxon>
        <taxon>Rhodovulum</taxon>
    </lineage>
</organism>
<keyword evidence="2" id="KW-1185">Reference proteome</keyword>
<dbReference type="EMBL" id="JBEHHI010000002">
    <property type="protein sequence ID" value="MEX5728487.1"/>
    <property type="molecule type" value="Genomic_DNA"/>
</dbReference>
<comment type="caution">
    <text evidence="1">The sequence shown here is derived from an EMBL/GenBank/DDBJ whole genome shotgun (WGS) entry which is preliminary data.</text>
</comment>
<accession>A0ABV3XVS4</accession>
<evidence type="ECO:0000313" key="1">
    <source>
        <dbReference type="EMBL" id="MEX5728487.1"/>
    </source>
</evidence>
<gene>
    <name evidence="1" type="ORF">Ga0609869_001840</name>
</gene>
<evidence type="ECO:0000313" key="2">
    <source>
        <dbReference type="Proteomes" id="UP001560019"/>
    </source>
</evidence>
<dbReference type="Proteomes" id="UP001560019">
    <property type="component" value="Unassembled WGS sequence"/>
</dbReference>
<protein>
    <submittedName>
        <fullName evidence="1">Uncharacterized protein</fullName>
    </submittedName>
</protein>
<proteinExistence type="predicted"/>
<dbReference type="RefSeq" id="WP_125403151.1">
    <property type="nucleotide sequence ID" value="NZ_JBEHHI010000002.1"/>
</dbReference>
<dbReference type="Gene3D" id="3.30.420.240">
    <property type="match status" value="1"/>
</dbReference>
<sequence>MSETLNYEPELNLVYLPDGEVVNETNQDPAIPRISGYQRYWVAADLGQANDFSAVVVIKDQALPIVDDGKIIVGPRERTVVYADRFRGVSYVDVVDHLVRLRNAPPFGGKSELAIDGTSIGRVVSDMLWDQGVDHKAVQMTGGQDWSKKGSRYVNAGKTFMIENLAVLFASGDLKFAPELPLRDEIEADLASFATTTTAAGNQIISQSRSVGGHGDLGIALILGGFASQYLQAGLAVQQTLRGWW</sequence>
<reference evidence="1 2" key="1">
    <citation type="submission" date="2024-06" db="EMBL/GenBank/DDBJ databases">
        <title>Genome of Rhodovulum iodosum, a marine photoferrotroph.</title>
        <authorList>
            <person name="Bianchini G."/>
            <person name="Nikeleit V."/>
            <person name="Kappler A."/>
            <person name="Bryce C."/>
            <person name="Sanchez-Baracaldo P."/>
        </authorList>
    </citation>
    <scope>NUCLEOTIDE SEQUENCE [LARGE SCALE GENOMIC DNA]</scope>
    <source>
        <strain evidence="1 2">UT/N1</strain>
    </source>
</reference>
<name>A0ABV3XVS4_9RHOB</name>